<accession>A0A927B0C7</accession>
<evidence type="ECO:0000313" key="1">
    <source>
        <dbReference type="EMBL" id="MBD2753216.1"/>
    </source>
</evidence>
<name>A0A927B0C7_9BACT</name>
<keyword evidence="2" id="KW-1185">Reference proteome</keyword>
<evidence type="ECO:0000313" key="2">
    <source>
        <dbReference type="Proteomes" id="UP000653797"/>
    </source>
</evidence>
<dbReference type="AlphaFoldDB" id="A0A927B0C7"/>
<protein>
    <submittedName>
        <fullName evidence="1">Uncharacterized protein</fullName>
    </submittedName>
</protein>
<dbReference type="EMBL" id="JACXAA010000003">
    <property type="protein sequence ID" value="MBD2753216.1"/>
    <property type="molecule type" value="Genomic_DNA"/>
</dbReference>
<dbReference type="Proteomes" id="UP000653797">
    <property type="component" value="Unassembled WGS sequence"/>
</dbReference>
<organism evidence="1 2">
    <name type="scientific">Spirosoma validum</name>
    <dbReference type="NCBI Taxonomy" id="2771355"/>
    <lineage>
        <taxon>Bacteria</taxon>
        <taxon>Pseudomonadati</taxon>
        <taxon>Bacteroidota</taxon>
        <taxon>Cytophagia</taxon>
        <taxon>Cytophagales</taxon>
        <taxon>Cytophagaceae</taxon>
        <taxon>Spirosoma</taxon>
    </lineage>
</organism>
<sequence>MVGSGGGFTGFITTYYLFENGKLFRRSSRDTTFTFVARQPTARTKRLFNTLEGTCKIKKTRFDHPGNRYTFVRWRKGKQSYKVAWGMPGHTVPTTYAKFVESFMTMIPAASKQK</sequence>
<comment type="caution">
    <text evidence="1">The sequence shown here is derived from an EMBL/GenBank/DDBJ whole genome shotgun (WGS) entry which is preliminary data.</text>
</comment>
<proteinExistence type="predicted"/>
<reference evidence="1" key="1">
    <citation type="submission" date="2020-09" db="EMBL/GenBank/DDBJ databases">
        <authorList>
            <person name="Kim M.K."/>
        </authorList>
    </citation>
    <scope>NUCLEOTIDE SEQUENCE</scope>
    <source>
        <strain evidence="1">BT704</strain>
    </source>
</reference>
<gene>
    <name evidence="1" type="ORF">IC230_09980</name>
</gene>